<evidence type="ECO:0000313" key="2">
    <source>
        <dbReference type="WBParaSite" id="nRc.2.0.1.t17507-RA"/>
    </source>
</evidence>
<sequence length="491" mass="56097">MFGPLVVHFVDLHEFVEKGLLAGYHTVPNNMDPGNIIDSFLSPDDVIPFEFLFNDHFLRDNRGRSKGLLGRAAEEFLAYQDEASLDKLLYTVDQFWISSRNRSWKSKSNPSKACGFIHGLLFFAQYVQQARLEIYRHDYKGLDEFFLAAYSLMATTSIPTIWFNRGGYEKRFDTPHIRALPGFDQDLQKLGKSAISEMVVQLQNNGRDFLENLFENANNITTDERLRQAFSSYLASVFDENAFALIKRNVEIDDDVIPKALYQLGPRATVKALIRYSNHFHINANYTLLEGGDEDDFFEFISMLQCGRISGSGGNDTIKLNQMISDEYELIINAKSIRYKPLNGIKYKSCVKMDSIERVVGIPNTTETIYINDCSFDMISLNGGTLEHPDKIYVLPGGDRWCDLSVILKGPSYLENNATELSRRFFYRVSDLSEGNITILLHAYWFVQHTFVLDVGPLYDLAIVEMINKAPSINEITVMEKLSNCLILKWL</sequence>
<protein>
    <submittedName>
        <fullName evidence="2">Uncharacterized protein</fullName>
    </submittedName>
</protein>
<proteinExistence type="predicted"/>
<dbReference type="WBParaSite" id="nRc.2.0.1.t17507-RA">
    <property type="protein sequence ID" value="nRc.2.0.1.t17507-RA"/>
    <property type="gene ID" value="nRc.2.0.1.g17507"/>
</dbReference>
<organism evidence="1 2">
    <name type="scientific">Romanomermis culicivorax</name>
    <name type="common">Nematode worm</name>
    <dbReference type="NCBI Taxonomy" id="13658"/>
    <lineage>
        <taxon>Eukaryota</taxon>
        <taxon>Metazoa</taxon>
        <taxon>Ecdysozoa</taxon>
        <taxon>Nematoda</taxon>
        <taxon>Enoplea</taxon>
        <taxon>Dorylaimia</taxon>
        <taxon>Mermithida</taxon>
        <taxon>Mermithoidea</taxon>
        <taxon>Mermithidae</taxon>
        <taxon>Romanomermis</taxon>
    </lineage>
</organism>
<name>A0A915IUL2_ROMCU</name>
<dbReference type="AlphaFoldDB" id="A0A915IUL2"/>
<accession>A0A915IUL2</accession>
<evidence type="ECO:0000313" key="1">
    <source>
        <dbReference type="Proteomes" id="UP000887565"/>
    </source>
</evidence>
<reference evidence="2" key="1">
    <citation type="submission" date="2022-11" db="UniProtKB">
        <authorList>
            <consortium name="WormBaseParasite"/>
        </authorList>
    </citation>
    <scope>IDENTIFICATION</scope>
</reference>
<keyword evidence="1" id="KW-1185">Reference proteome</keyword>
<dbReference type="Proteomes" id="UP000887565">
    <property type="component" value="Unplaced"/>
</dbReference>